<dbReference type="AlphaFoldDB" id="A0A0C2H4I1"/>
<keyword evidence="3" id="KW-0472">Membrane</keyword>
<dbReference type="Pfam" id="PF01484">
    <property type="entry name" value="Col_cuticle_N"/>
    <property type="match status" value="1"/>
</dbReference>
<feature type="transmembrane region" description="Helical" evidence="3">
    <location>
        <begin position="6"/>
        <end position="31"/>
    </location>
</feature>
<protein>
    <submittedName>
        <fullName evidence="5">Nematode cuticle collagen domain protein</fullName>
    </submittedName>
</protein>
<keyword evidence="3" id="KW-0812">Transmembrane</keyword>
<dbReference type="PANTHER" id="PTHR24637">
    <property type="entry name" value="COLLAGEN"/>
    <property type="match status" value="1"/>
</dbReference>
<dbReference type="GO" id="GO:0042302">
    <property type="term" value="F:structural constituent of cuticle"/>
    <property type="evidence" value="ECO:0007669"/>
    <property type="project" value="InterPro"/>
</dbReference>
<evidence type="ECO:0000256" key="2">
    <source>
        <dbReference type="SAM" id="MobiDB-lite"/>
    </source>
</evidence>
<dbReference type="GO" id="GO:0005581">
    <property type="term" value="C:collagen trimer"/>
    <property type="evidence" value="ECO:0007669"/>
    <property type="project" value="UniProtKB-KW"/>
</dbReference>
<keyword evidence="3" id="KW-1133">Transmembrane helix</keyword>
<feature type="region of interest" description="Disordered" evidence="2">
    <location>
        <begin position="159"/>
        <end position="231"/>
    </location>
</feature>
<proteinExistence type="predicted"/>
<dbReference type="SMART" id="SM01088">
    <property type="entry name" value="Col_cuticle_N"/>
    <property type="match status" value="1"/>
</dbReference>
<dbReference type="InterPro" id="IPR002486">
    <property type="entry name" value="Col_cuticle_N"/>
</dbReference>
<evidence type="ECO:0000259" key="4">
    <source>
        <dbReference type="SMART" id="SM01088"/>
    </source>
</evidence>
<dbReference type="OrthoDB" id="6380629at2759"/>
<name>A0A0C2H4I1_9BILA</name>
<keyword evidence="5" id="KW-0176">Collagen</keyword>
<keyword evidence="6" id="KW-1185">Reference proteome</keyword>
<reference evidence="5 6" key="1">
    <citation type="submission" date="2013-12" db="EMBL/GenBank/DDBJ databases">
        <title>Draft genome of the parsitic nematode Ancylostoma duodenale.</title>
        <authorList>
            <person name="Mitreva M."/>
        </authorList>
    </citation>
    <scope>NUCLEOTIDE SEQUENCE [LARGE SCALE GENOMIC DNA]</scope>
    <source>
        <strain evidence="5 6">Zhejiang</strain>
    </source>
</reference>
<accession>A0A0C2H4I1</accession>
<dbReference type="EMBL" id="KN728147">
    <property type="protein sequence ID" value="KIH64296.1"/>
    <property type="molecule type" value="Genomic_DNA"/>
</dbReference>
<keyword evidence="1" id="KW-0677">Repeat</keyword>
<evidence type="ECO:0000256" key="1">
    <source>
        <dbReference type="ARBA" id="ARBA00022737"/>
    </source>
</evidence>
<dbReference type="PANTHER" id="PTHR24637:SF308">
    <property type="entry name" value="COL_CUTICLE_N DOMAIN-CONTAINING PROTEIN"/>
    <property type="match status" value="1"/>
</dbReference>
<evidence type="ECO:0000313" key="5">
    <source>
        <dbReference type="EMBL" id="KIH64296.1"/>
    </source>
</evidence>
<sequence>MSPTALGFALSCAALVCVGAIFSVICLFLDINQFREDLLRSSEDYKNLSGRVWQDMLTEVDASVRTRRAVQLFFRRPGSIAHQDHMDHQGLPDFEEAVHKFVLENGAPGKPGPRGADGIRNIGLNNAPKECIACPHGPVGPPGPPGPPGYPGVDGINGYKGIKGRNGTPGPRGPNGDEGIPGRPGIPGVPGRRGDTGYRGRGRPGPRGMPGPPGDYGSQGLAGIDGKNAKV</sequence>
<evidence type="ECO:0000313" key="6">
    <source>
        <dbReference type="Proteomes" id="UP000054047"/>
    </source>
</evidence>
<dbReference type="Proteomes" id="UP000054047">
    <property type="component" value="Unassembled WGS sequence"/>
</dbReference>
<gene>
    <name evidence="5" type="ORF">ANCDUO_05393</name>
</gene>
<evidence type="ECO:0000256" key="3">
    <source>
        <dbReference type="SAM" id="Phobius"/>
    </source>
</evidence>
<feature type="domain" description="Nematode cuticle collagen N-terminal" evidence="4">
    <location>
        <begin position="4"/>
        <end position="56"/>
    </location>
</feature>
<organism evidence="5 6">
    <name type="scientific">Ancylostoma duodenale</name>
    <dbReference type="NCBI Taxonomy" id="51022"/>
    <lineage>
        <taxon>Eukaryota</taxon>
        <taxon>Metazoa</taxon>
        <taxon>Ecdysozoa</taxon>
        <taxon>Nematoda</taxon>
        <taxon>Chromadorea</taxon>
        <taxon>Rhabditida</taxon>
        <taxon>Rhabditina</taxon>
        <taxon>Rhabditomorpha</taxon>
        <taxon>Strongyloidea</taxon>
        <taxon>Ancylostomatidae</taxon>
        <taxon>Ancylostomatinae</taxon>
        <taxon>Ancylostoma</taxon>
    </lineage>
</organism>